<sequence>MSSRKVPPGAWITVLLAGALAAVTVLAMQARSGMPEDTPQTVGSSKPSAQPSRTATPKPQNPVPAESGTGRRVVYSLQQKRVWLVAENDSPLKTFPVWPGTVHPDPGSYKVSFRREQGTGSDGVPIEHAVYFGTNSAFSNAVDGSSPDPKSGLKTGAIRESAADGLALWKFATLNTPVNVVE</sequence>
<evidence type="ECO:0000313" key="2">
    <source>
        <dbReference type="EMBL" id="KAB2591053.1"/>
    </source>
</evidence>
<dbReference type="Proteomes" id="UP000326907">
    <property type="component" value="Unassembled WGS sequence"/>
</dbReference>
<proteinExistence type="predicted"/>
<protein>
    <recommendedName>
        <fullName evidence="4">Secreted protein</fullName>
    </recommendedName>
</protein>
<organism evidence="2 3">
    <name type="scientific">Streptomyces arboris</name>
    <dbReference type="NCBI Taxonomy" id="2600619"/>
    <lineage>
        <taxon>Bacteria</taxon>
        <taxon>Bacillati</taxon>
        <taxon>Actinomycetota</taxon>
        <taxon>Actinomycetes</taxon>
        <taxon>Kitasatosporales</taxon>
        <taxon>Streptomycetaceae</taxon>
        <taxon>Streptomyces</taxon>
    </lineage>
</organism>
<feature type="compositionally biased region" description="Polar residues" evidence="1">
    <location>
        <begin position="38"/>
        <end position="58"/>
    </location>
</feature>
<dbReference type="AlphaFoldDB" id="A0A5N5EL50"/>
<accession>A0A5N5EL50</accession>
<evidence type="ECO:0000313" key="3">
    <source>
        <dbReference type="Proteomes" id="UP000326907"/>
    </source>
</evidence>
<evidence type="ECO:0008006" key="4">
    <source>
        <dbReference type="Google" id="ProtNLM"/>
    </source>
</evidence>
<dbReference type="EMBL" id="VYUA01000015">
    <property type="protein sequence ID" value="KAB2591053.1"/>
    <property type="molecule type" value="Genomic_DNA"/>
</dbReference>
<feature type="region of interest" description="Disordered" evidence="1">
    <location>
        <begin position="32"/>
        <end position="71"/>
    </location>
</feature>
<name>A0A5N5EL50_9ACTN</name>
<comment type="caution">
    <text evidence="2">The sequence shown here is derived from an EMBL/GenBank/DDBJ whole genome shotgun (WGS) entry which is preliminary data.</text>
</comment>
<evidence type="ECO:0000256" key="1">
    <source>
        <dbReference type="SAM" id="MobiDB-lite"/>
    </source>
</evidence>
<reference evidence="2 3" key="1">
    <citation type="submission" date="2019-09" db="EMBL/GenBank/DDBJ databases">
        <authorList>
            <person name="Liu P."/>
        </authorList>
    </citation>
    <scope>NUCLEOTIDE SEQUENCE [LARGE SCALE GENOMIC DNA]</scope>
    <source>
        <strain evidence="2 3">TRM68085</strain>
    </source>
</reference>
<gene>
    <name evidence="2" type="ORF">F5983_17965</name>
</gene>
<keyword evidence="3" id="KW-1185">Reference proteome</keyword>